<dbReference type="InterPro" id="IPR035906">
    <property type="entry name" value="MetI-like_sf"/>
</dbReference>
<dbReference type="InterPro" id="IPR053385">
    <property type="entry name" value="ABC_transport_permease"/>
</dbReference>
<accession>A0A839EX48</accession>
<dbReference type="GO" id="GO:0015031">
    <property type="term" value="P:protein transport"/>
    <property type="evidence" value="ECO:0007669"/>
    <property type="project" value="UniProtKB-KW"/>
</dbReference>
<feature type="transmembrane region" description="Helical" evidence="10">
    <location>
        <begin position="144"/>
        <end position="166"/>
    </location>
</feature>
<dbReference type="Pfam" id="PF00528">
    <property type="entry name" value="BPD_transp_1"/>
    <property type="match status" value="1"/>
</dbReference>
<dbReference type="RefSeq" id="WP_182551695.1">
    <property type="nucleotide sequence ID" value="NZ_JACGXN010000011.1"/>
</dbReference>
<dbReference type="NCBIfam" id="NF045474">
    <property type="entry name" value="Opp2C"/>
    <property type="match status" value="1"/>
</dbReference>
<keyword evidence="4 10" id="KW-0812">Transmembrane</keyword>
<dbReference type="EMBL" id="JACGXN010000011">
    <property type="protein sequence ID" value="MBA8881070.1"/>
    <property type="molecule type" value="Genomic_DNA"/>
</dbReference>
<dbReference type="InterPro" id="IPR000515">
    <property type="entry name" value="MetI-like"/>
</dbReference>
<protein>
    <submittedName>
        <fullName evidence="12">Peptide/nickel transport system permease protein</fullName>
    </submittedName>
</protein>
<dbReference type="Pfam" id="PF12911">
    <property type="entry name" value="OppC_N"/>
    <property type="match status" value="1"/>
</dbReference>
<keyword evidence="2 10" id="KW-0813">Transport</keyword>
<keyword evidence="3" id="KW-1003">Cell membrane</keyword>
<evidence type="ECO:0000256" key="10">
    <source>
        <dbReference type="RuleBase" id="RU363032"/>
    </source>
</evidence>
<dbReference type="Proteomes" id="UP000549052">
    <property type="component" value="Unassembled WGS sequence"/>
</dbReference>
<comment type="subcellular location">
    <subcellularLocation>
        <location evidence="1 10">Cell membrane</location>
        <topology evidence="1 10">Multi-pass membrane protein</topology>
    </subcellularLocation>
</comment>
<dbReference type="CDD" id="cd06261">
    <property type="entry name" value="TM_PBP2"/>
    <property type="match status" value="1"/>
</dbReference>
<keyword evidence="13" id="KW-1185">Reference proteome</keyword>
<dbReference type="GO" id="GO:0005886">
    <property type="term" value="C:plasma membrane"/>
    <property type="evidence" value="ECO:0007669"/>
    <property type="project" value="UniProtKB-SubCell"/>
</dbReference>
<proteinExistence type="inferred from homology"/>
<keyword evidence="7 10" id="KW-1133">Transmembrane helix</keyword>
<dbReference type="PROSITE" id="PS50928">
    <property type="entry name" value="ABC_TM1"/>
    <property type="match status" value="1"/>
</dbReference>
<evidence type="ECO:0000256" key="3">
    <source>
        <dbReference type="ARBA" id="ARBA00022475"/>
    </source>
</evidence>
<dbReference type="PANTHER" id="PTHR43386:SF1">
    <property type="entry name" value="D,D-DIPEPTIDE TRANSPORT SYSTEM PERMEASE PROTEIN DDPC-RELATED"/>
    <property type="match status" value="1"/>
</dbReference>
<evidence type="ECO:0000259" key="11">
    <source>
        <dbReference type="PROSITE" id="PS50928"/>
    </source>
</evidence>
<evidence type="ECO:0000313" key="13">
    <source>
        <dbReference type="Proteomes" id="UP000549052"/>
    </source>
</evidence>
<feature type="transmembrane region" description="Helical" evidence="10">
    <location>
        <begin position="172"/>
        <end position="191"/>
    </location>
</feature>
<evidence type="ECO:0000313" key="12">
    <source>
        <dbReference type="EMBL" id="MBA8881070.1"/>
    </source>
</evidence>
<comment type="caution">
    <text evidence="12">The sequence shown here is derived from an EMBL/GenBank/DDBJ whole genome shotgun (WGS) entry which is preliminary data.</text>
</comment>
<reference evidence="12 13" key="1">
    <citation type="submission" date="2020-07" db="EMBL/GenBank/DDBJ databases">
        <title>Genomic Encyclopedia of Type Strains, Phase IV (KMG-V): Genome sequencing to study the core and pangenomes of soil and plant-associated prokaryotes.</title>
        <authorList>
            <person name="Whitman W."/>
        </authorList>
    </citation>
    <scope>NUCLEOTIDE SEQUENCE [LARGE SCALE GENOMIC DNA]</scope>
    <source>
        <strain evidence="12 13">AN3</strain>
    </source>
</reference>
<dbReference type="InterPro" id="IPR050366">
    <property type="entry name" value="BP-dependent_transpt_permease"/>
</dbReference>
<feature type="transmembrane region" description="Helical" evidence="10">
    <location>
        <begin position="49"/>
        <end position="70"/>
    </location>
</feature>
<keyword evidence="5" id="KW-0571">Peptide transport</keyword>
<dbReference type="AlphaFoldDB" id="A0A839EX48"/>
<sequence length="310" mass="33496">MTDKIIDNSAPLPTTIGEWLRAPVPTSPFQARTQQLWLKWWRLRSNASALFGLCVILAILAVAIFAPLLATHDIFEQNLAQRLMRPSAIHWLGTDELGRDIYSRLLFGARITLYIACLTAIIVAPIGLLIGTSAGYIGGWVDIVLMRIVDIFLAFPSLILALAFVAALGPGIQNAIIAISLASWPPIARLARAETLTIRKSDYISAIRLQGASPLRIILGHIVPMCMSSVVVRVTLNMAAIILTAAGLGFLGLGAQPPSPEWGTMLSSGREFMLTNWWIAAIPGCAILLTSLAFNLLGDGLRDVLDPRNG</sequence>
<organism evidence="12 13">
    <name type="scientific">Phyllobacterium myrsinacearum</name>
    <dbReference type="NCBI Taxonomy" id="28101"/>
    <lineage>
        <taxon>Bacteria</taxon>
        <taxon>Pseudomonadati</taxon>
        <taxon>Pseudomonadota</taxon>
        <taxon>Alphaproteobacteria</taxon>
        <taxon>Hyphomicrobiales</taxon>
        <taxon>Phyllobacteriaceae</taxon>
        <taxon>Phyllobacterium</taxon>
    </lineage>
</organism>
<dbReference type="SUPFAM" id="SSF161098">
    <property type="entry name" value="MetI-like"/>
    <property type="match status" value="1"/>
</dbReference>
<gene>
    <name evidence="12" type="ORF">FHW16_004805</name>
</gene>
<dbReference type="GO" id="GO:0015833">
    <property type="term" value="P:peptide transport"/>
    <property type="evidence" value="ECO:0007669"/>
    <property type="project" value="UniProtKB-KW"/>
</dbReference>
<evidence type="ECO:0000256" key="6">
    <source>
        <dbReference type="ARBA" id="ARBA00022927"/>
    </source>
</evidence>
<feature type="transmembrane region" description="Helical" evidence="10">
    <location>
        <begin position="234"/>
        <end position="255"/>
    </location>
</feature>
<evidence type="ECO:0000256" key="9">
    <source>
        <dbReference type="ARBA" id="ARBA00024202"/>
    </source>
</evidence>
<keyword evidence="6" id="KW-0653">Protein transport</keyword>
<evidence type="ECO:0000256" key="1">
    <source>
        <dbReference type="ARBA" id="ARBA00004651"/>
    </source>
</evidence>
<evidence type="ECO:0000256" key="7">
    <source>
        <dbReference type="ARBA" id="ARBA00022989"/>
    </source>
</evidence>
<evidence type="ECO:0000256" key="8">
    <source>
        <dbReference type="ARBA" id="ARBA00023136"/>
    </source>
</evidence>
<dbReference type="InterPro" id="IPR025966">
    <property type="entry name" value="OppC_N"/>
</dbReference>
<evidence type="ECO:0000256" key="5">
    <source>
        <dbReference type="ARBA" id="ARBA00022856"/>
    </source>
</evidence>
<comment type="similarity">
    <text evidence="9">Belongs to the binding-protein-dependent transport system permease family. OppBC subfamily.</text>
</comment>
<name>A0A839EX48_9HYPH</name>
<dbReference type="PANTHER" id="PTHR43386">
    <property type="entry name" value="OLIGOPEPTIDE TRANSPORT SYSTEM PERMEASE PROTEIN APPC"/>
    <property type="match status" value="1"/>
</dbReference>
<feature type="transmembrane region" description="Helical" evidence="10">
    <location>
        <begin position="275"/>
        <end position="298"/>
    </location>
</feature>
<feature type="domain" description="ABC transmembrane type-1" evidence="11">
    <location>
        <begin position="109"/>
        <end position="298"/>
    </location>
</feature>
<dbReference type="GO" id="GO:0055085">
    <property type="term" value="P:transmembrane transport"/>
    <property type="evidence" value="ECO:0007669"/>
    <property type="project" value="InterPro"/>
</dbReference>
<dbReference type="Gene3D" id="1.10.3720.10">
    <property type="entry name" value="MetI-like"/>
    <property type="match status" value="1"/>
</dbReference>
<feature type="transmembrane region" description="Helical" evidence="10">
    <location>
        <begin position="111"/>
        <end position="132"/>
    </location>
</feature>
<evidence type="ECO:0000256" key="2">
    <source>
        <dbReference type="ARBA" id="ARBA00022448"/>
    </source>
</evidence>
<evidence type="ECO:0000256" key="4">
    <source>
        <dbReference type="ARBA" id="ARBA00022692"/>
    </source>
</evidence>
<keyword evidence="8 10" id="KW-0472">Membrane</keyword>